<dbReference type="KEGG" id="stui:GCM10017668_00700"/>
<sequence length="218" mass="24038">MSPATPSRGADTLAAMTRLLAAGSPTFKGFVEMESAVVNARSGKLFPLSALYYGNRNLLDGMEADTARQLQLADLYWGAVDAVIPQWEMVRRRVLHAAEVRNTYLHSHGIALHCLGSIGNVLLRQSESFRKWAPYLQRLGSIDWARTNPDWEGRALADGRIVKSLHHAVLATEYLRRRMGLPHSGALQPAPHRTASHCDHARLKRSVRAVKPAASANS</sequence>
<dbReference type="Proteomes" id="UP000516373">
    <property type="component" value="Chromosome"/>
</dbReference>
<proteinExistence type="predicted"/>
<dbReference type="Pfam" id="PF14072">
    <property type="entry name" value="DndB"/>
    <property type="match status" value="1"/>
</dbReference>
<name>A0A7G1N8V0_9ACTN</name>
<accession>A0A7G1N8V0</accession>
<organism evidence="1 2">
    <name type="scientific">Streptomyces tuirus</name>
    <dbReference type="NCBI Taxonomy" id="68278"/>
    <lineage>
        <taxon>Bacteria</taxon>
        <taxon>Bacillati</taxon>
        <taxon>Actinomycetota</taxon>
        <taxon>Actinomycetes</taxon>
        <taxon>Kitasatosporales</taxon>
        <taxon>Streptomycetaceae</taxon>
        <taxon>Streptomyces</taxon>
    </lineage>
</organism>
<gene>
    <name evidence="1" type="ORF">GCM10017668_00700</name>
</gene>
<dbReference type="RefSeq" id="WP_269783138.1">
    <property type="nucleotide sequence ID" value="NZ_AP023439.1"/>
</dbReference>
<reference evidence="1 2" key="1">
    <citation type="journal article" date="2014" name="Int. J. Syst. Evol. Microbiol.">
        <title>Complete genome sequence of Corynebacterium casei LMG S-19264T (=DSM 44701T), isolated from a smear-ripened cheese.</title>
        <authorList>
            <consortium name="US DOE Joint Genome Institute (JGI-PGF)"/>
            <person name="Walter F."/>
            <person name="Albersmeier A."/>
            <person name="Kalinowski J."/>
            <person name="Ruckert C."/>
        </authorList>
    </citation>
    <scope>NUCLEOTIDE SEQUENCE [LARGE SCALE GENOMIC DNA]</scope>
    <source>
        <strain evidence="1 2">JCM 4255</strain>
    </source>
</reference>
<dbReference type="EMBL" id="AP023439">
    <property type="protein sequence ID" value="BCL18227.1"/>
    <property type="molecule type" value="Genomic_DNA"/>
</dbReference>
<evidence type="ECO:0000313" key="2">
    <source>
        <dbReference type="Proteomes" id="UP000516373"/>
    </source>
</evidence>
<evidence type="ECO:0000313" key="1">
    <source>
        <dbReference type="EMBL" id="BCL18227.1"/>
    </source>
</evidence>
<protein>
    <submittedName>
        <fullName evidence="1">Uncharacterized protein</fullName>
    </submittedName>
</protein>
<dbReference type="InterPro" id="IPR017642">
    <property type="entry name" value="DNA_S_mod_DndB"/>
</dbReference>
<dbReference type="AlphaFoldDB" id="A0A7G1N8V0"/>